<evidence type="ECO:0000313" key="8">
    <source>
        <dbReference type="EMBL" id="KAF7113349.1"/>
    </source>
</evidence>
<evidence type="ECO:0000256" key="4">
    <source>
        <dbReference type="ARBA" id="ARBA00023242"/>
    </source>
</evidence>
<dbReference type="InterPro" id="IPR057712">
    <property type="entry name" value="DUF7952"/>
</dbReference>
<sequence length="1024" mass="114497">MDSGQLNPIGKCVDGFSSKHLFSPDYPGISGKFADPQVLPRVGSAYQVEIPPILTESERLRLLQDPADTEMKLDVSHNFLMGLPIPVMWVDNEGNTHENGKLGAIRRPDDSVSANGSLGSKRAKKRRLIPNKKGLKSKPLDIASDNGKTRQPASKSCCLVPGLHGDASWTDVEVGGFLLSIYIFEKNLVQVKRFVETKEMGDILSFYYGKFYGSYEHKRYSGCRRMMKSRKCKIGQRICTGWRQQELLSRLLPHVSEEAKSNLVQVSKAFAEGRISLEDYIHTLKTLVGTPTLIEAVRIGKGKEDLTNLSMEPTRTDQLFSIQPEIPAGKAWSSLTSNDIIKFLTGDFRLSKARSNDIFWEAVWPRLLGRGWHSEQPKNHFCYGSKHQVVFLTPGVKKFSRKKLVKGDHYFDSVSDVLSKVASDPVLIELEAETESIVENNTDDRQPRCYLKPRVSTCRSNPAAYTIVDTSLSCAVKSLKVTGLLIIPDDTKNTSSLNIHSKEAEGNCSRNFSMDEPQSTDMLPKGHKQNFCDQGKCIVEYSNANQRTPINGTEYAKHWIQDHHYQDTDLSNFEQLNKFNRRVRPGCSNLFHPLMKRRKLATCLEDKSCQNKEKLLVTNESKEVTPNLMSNLSCLSEAVPVHEKVQLAMSSPQCSPKRESSDDTDLFPSKREKPQSPPLFDLNEPPIPVDGENGEFCMMKLNDSLQNPNVHVLGASSEKYNLVEPEVLSKSTDANVAEKLPVVNPRRQSTRNRPLTMRALEALASGFLAVAAVVVHNKESNGVDEVWNGTKYRVGDPLLEIERKEAQELVEDYKAAHHAGVHKSAAAGKRLDNWHLLTTSEKHTKIKSNREPTLTLSTPPSCRAPIKAGLTTNPGGSTAIVHDKERIGVVEAWSGNKNGVGDLVETERKEAQELVQNFKAATTDPLAMRFGGKREKKKYDLLVHEGKKNEQRKQMQDVIVLILGVSRGISNLECQRMDLSLLHVNAGGHKGSRFLPDDALFVQRRVIVEDGQVRVIVPKKHDFE</sequence>
<dbReference type="OrthoDB" id="6147534at2759"/>
<evidence type="ECO:0000313" key="9">
    <source>
        <dbReference type="Proteomes" id="UP000626092"/>
    </source>
</evidence>
<evidence type="ECO:0000256" key="1">
    <source>
        <dbReference type="ARBA" id="ARBA00004123"/>
    </source>
</evidence>
<dbReference type="AlphaFoldDB" id="A0A834FV75"/>
<keyword evidence="4" id="KW-0539">Nucleus</keyword>
<dbReference type="Pfam" id="PF25826">
    <property type="entry name" value="DUF7952"/>
    <property type="match status" value="1"/>
</dbReference>
<evidence type="ECO:0000256" key="3">
    <source>
        <dbReference type="ARBA" id="ARBA00023163"/>
    </source>
</evidence>
<comment type="subcellular location">
    <subcellularLocation>
        <location evidence="1">Nucleus</location>
    </subcellularLocation>
</comment>
<comment type="caution">
    <text evidence="8">The sequence shown here is derived from an EMBL/GenBank/DDBJ whole genome shotgun (WGS) entry which is preliminary data.</text>
</comment>
<feature type="region of interest" description="Disordered" evidence="5">
    <location>
        <begin position="107"/>
        <end position="130"/>
    </location>
</feature>
<feature type="domain" description="DUF7952" evidence="7">
    <location>
        <begin position="169"/>
        <end position="300"/>
    </location>
</feature>
<organism evidence="8 9">
    <name type="scientific">Rhododendron simsii</name>
    <name type="common">Sims's rhododendron</name>
    <dbReference type="NCBI Taxonomy" id="118357"/>
    <lineage>
        <taxon>Eukaryota</taxon>
        <taxon>Viridiplantae</taxon>
        <taxon>Streptophyta</taxon>
        <taxon>Embryophyta</taxon>
        <taxon>Tracheophyta</taxon>
        <taxon>Spermatophyta</taxon>
        <taxon>Magnoliopsida</taxon>
        <taxon>eudicotyledons</taxon>
        <taxon>Gunneridae</taxon>
        <taxon>Pentapetalae</taxon>
        <taxon>asterids</taxon>
        <taxon>Ericales</taxon>
        <taxon>Ericaceae</taxon>
        <taxon>Ericoideae</taxon>
        <taxon>Rhodoreae</taxon>
        <taxon>Rhododendron</taxon>
    </lineage>
</organism>
<keyword evidence="3" id="KW-0804">Transcription</keyword>
<gene>
    <name evidence="8" type="ORF">RHSIM_RhsimUnG0135200</name>
</gene>
<name>A0A834FV75_RHOSS</name>
<proteinExistence type="predicted"/>
<evidence type="ECO:0000259" key="7">
    <source>
        <dbReference type="Pfam" id="PF25826"/>
    </source>
</evidence>
<reference evidence="8" key="1">
    <citation type="submission" date="2019-11" db="EMBL/GenBank/DDBJ databases">
        <authorList>
            <person name="Liu Y."/>
            <person name="Hou J."/>
            <person name="Li T.-Q."/>
            <person name="Guan C.-H."/>
            <person name="Wu X."/>
            <person name="Wu H.-Z."/>
            <person name="Ling F."/>
            <person name="Zhang R."/>
            <person name="Shi X.-G."/>
            <person name="Ren J.-P."/>
            <person name="Chen E.-F."/>
            <person name="Sun J.-M."/>
        </authorList>
    </citation>
    <scope>NUCLEOTIDE SEQUENCE</scope>
    <source>
        <strain evidence="8">Adult_tree_wgs_1</strain>
        <tissue evidence="8">Leaves</tissue>
    </source>
</reference>
<evidence type="ECO:0000259" key="6">
    <source>
        <dbReference type="Pfam" id="PF24662"/>
    </source>
</evidence>
<keyword evidence="9" id="KW-1185">Reference proteome</keyword>
<evidence type="ECO:0000256" key="2">
    <source>
        <dbReference type="ARBA" id="ARBA00023015"/>
    </source>
</evidence>
<accession>A0A834FV75</accession>
<dbReference type="PANTHER" id="PTHR13859">
    <property type="entry name" value="ATROPHIN-RELATED"/>
    <property type="match status" value="1"/>
</dbReference>
<feature type="compositionally biased region" description="Basic residues" evidence="5">
    <location>
        <begin position="121"/>
        <end position="130"/>
    </location>
</feature>
<keyword evidence="2" id="KW-0805">Transcription regulation</keyword>
<dbReference type="GO" id="GO:0005634">
    <property type="term" value="C:nucleus"/>
    <property type="evidence" value="ECO:0007669"/>
    <property type="project" value="UniProtKB-SubCell"/>
</dbReference>
<feature type="region of interest" description="Disordered" evidence="5">
    <location>
        <begin position="647"/>
        <end position="686"/>
    </location>
</feature>
<dbReference type="EMBL" id="WJXA01000297">
    <property type="protein sequence ID" value="KAF7113349.1"/>
    <property type="molecule type" value="Genomic_DNA"/>
</dbReference>
<dbReference type="InterPro" id="IPR056067">
    <property type="entry name" value="DUF7650"/>
</dbReference>
<dbReference type="PANTHER" id="PTHR13859:SF11">
    <property type="entry name" value="GRUNGE, ISOFORM J"/>
    <property type="match status" value="1"/>
</dbReference>
<dbReference type="Pfam" id="PF24662">
    <property type="entry name" value="DUF7650"/>
    <property type="match status" value="1"/>
</dbReference>
<evidence type="ECO:0000256" key="5">
    <source>
        <dbReference type="SAM" id="MobiDB-lite"/>
    </source>
</evidence>
<protein>
    <recommendedName>
        <fullName evidence="10">SANT domain-containing protein</fullName>
    </recommendedName>
</protein>
<dbReference type="GO" id="GO:0003714">
    <property type="term" value="F:transcription corepressor activity"/>
    <property type="evidence" value="ECO:0007669"/>
    <property type="project" value="TreeGrafter"/>
</dbReference>
<feature type="domain" description="DUF7650" evidence="6">
    <location>
        <begin position="338"/>
        <end position="425"/>
    </location>
</feature>
<dbReference type="Proteomes" id="UP000626092">
    <property type="component" value="Unassembled WGS sequence"/>
</dbReference>
<evidence type="ECO:0008006" key="10">
    <source>
        <dbReference type="Google" id="ProtNLM"/>
    </source>
</evidence>